<evidence type="ECO:0000256" key="10">
    <source>
        <dbReference type="SAM" id="MobiDB-lite"/>
    </source>
</evidence>
<sequence length="717" mass="82470">MSSVVDEEAEIVQDALYSCDGNEEMMEVVVDDEVESADGSDVGVEMDLRSSTDIQDENRDLLQRIEMEMASIRETAIKMMRRPAESARMNMAETLRDLEQLREKIESLPDNAEGSDQNMRLARRPDVPPVGRPRASTQIRKLQKRAHLRKEEQSKRRKPLLEIPDCAHDERDACAVCLRMQPSNSTNSQICWIQCPTCENWMHTECISNNVCPHDETELGSSDAWRMSDLGACVEKDLVDVWNYAKVESFQQDLVFGLRIRRLMHISHVQDKELQAVGLSQSQIRDIRKAAFEVQEKANKRSTKSELVYVENGNCKGSSSAELNKTFIPKEQIKLLETIGQGSFSIVKRAYWYSSNGERVEVAVKILRDVSPSKIEDLQAEATHLLRLQHSNLIRMYGVVPRPAMMVFELCEGGELLSRLRDANKPTFLVTTLLEYCLQIVKALTFLETKHIVHRDIAARNILLTKDEKVVKLCDFGLMRNLKENERTYVMHAQKRVPFSWCPPESLRHRIFSHASDVWAFGVTAWEIFSYGEDPWIGCRAVDVLKRLDAGDRLEKPRYCSQQIYDLISLCWNINPDLRPRFSLLRTLLLGAEFNVAEVRDPLQSEHDGSILQMMPRDRIIVIESDGLLWYGQNERTHKFGNFLRSSVFVHSKSVTTYTHRDAVTPVGNTMISLPIREFKSSQLPRGYQDELNGLLRNYFLEREEKKNQDSPFVLHF</sequence>
<name>A0ABR1EK83_NECAM</name>
<proteinExistence type="predicted"/>
<dbReference type="PROSITE" id="PS00109">
    <property type="entry name" value="PROTEIN_KINASE_TYR"/>
    <property type="match status" value="1"/>
</dbReference>
<keyword evidence="3" id="KW-0808">Transferase</keyword>
<evidence type="ECO:0000259" key="11">
    <source>
        <dbReference type="PROSITE" id="PS50011"/>
    </source>
</evidence>
<evidence type="ECO:0000256" key="8">
    <source>
        <dbReference type="ARBA" id="ARBA00047899"/>
    </source>
</evidence>
<evidence type="ECO:0000256" key="6">
    <source>
        <dbReference type="ARBA" id="ARBA00022840"/>
    </source>
</evidence>
<dbReference type="Proteomes" id="UP001303046">
    <property type="component" value="Unassembled WGS sequence"/>
</dbReference>
<keyword evidence="7" id="KW-0829">Tyrosine-protein kinase</keyword>
<dbReference type="InterPro" id="IPR008266">
    <property type="entry name" value="Tyr_kinase_AS"/>
</dbReference>
<keyword evidence="6 9" id="KW-0067">ATP-binding</keyword>
<evidence type="ECO:0000256" key="5">
    <source>
        <dbReference type="ARBA" id="ARBA00022777"/>
    </source>
</evidence>
<comment type="catalytic activity">
    <reaction evidence="8">
        <text>L-threonyl-[protein] + ATP = O-phospho-L-threonyl-[protein] + ADP + H(+)</text>
        <dbReference type="Rhea" id="RHEA:46608"/>
        <dbReference type="Rhea" id="RHEA-COMP:11060"/>
        <dbReference type="Rhea" id="RHEA-COMP:11605"/>
        <dbReference type="ChEBI" id="CHEBI:15378"/>
        <dbReference type="ChEBI" id="CHEBI:30013"/>
        <dbReference type="ChEBI" id="CHEBI:30616"/>
        <dbReference type="ChEBI" id="CHEBI:61977"/>
        <dbReference type="ChEBI" id="CHEBI:456216"/>
        <dbReference type="EC" id="2.7.11.1"/>
    </reaction>
</comment>
<dbReference type="PRINTS" id="PR00109">
    <property type="entry name" value="TYRKINASE"/>
</dbReference>
<evidence type="ECO:0000256" key="3">
    <source>
        <dbReference type="ARBA" id="ARBA00022679"/>
    </source>
</evidence>
<dbReference type="Pfam" id="PF22931">
    <property type="entry name" value="SAM_TNK"/>
    <property type="match status" value="1"/>
</dbReference>
<evidence type="ECO:0000313" key="12">
    <source>
        <dbReference type="EMBL" id="KAK6763018.1"/>
    </source>
</evidence>
<dbReference type="InterPro" id="IPR000719">
    <property type="entry name" value="Prot_kinase_dom"/>
</dbReference>
<dbReference type="InterPro" id="IPR050198">
    <property type="entry name" value="Non-receptor_tyrosine_kinases"/>
</dbReference>
<comment type="caution">
    <text evidence="12">The sequence shown here is derived from an EMBL/GenBank/DDBJ whole genome shotgun (WGS) entry which is preliminary data.</text>
</comment>
<dbReference type="EC" id="2.7.10.2" evidence="1"/>
<evidence type="ECO:0000256" key="4">
    <source>
        <dbReference type="ARBA" id="ARBA00022741"/>
    </source>
</evidence>
<gene>
    <name evidence="12" type="primary">Necator_chrX.g23808</name>
    <name evidence="12" type="ORF">RB195_023644</name>
</gene>
<dbReference type="SMART" id="SM00219">
    <property type="entry name" value="TyrKc"/>
    <property type="match status" value="1"/>
</dbReference>
<dbReference type="SUPFAM" id="SSF56112">
    <property type="entry name" value="Protein kinase-like (PK-like)"/>
    <property type="match status" value="1"/>
</dbReference>
<evidence type="ECO:0000256" key="1">
    <source>
        <dbReference type="ARBA" id="ARBA00011903"/>
    </source>
</evidence>
<dbReference type="PROSITE" id="PS50011">
    <property type="entry name" value="PROTEIN_KINASE_DOM"/>
    <property type="match status" value="1"/>
</dbReference>
<dbReference type="PROSITE" id="PS00107">
    <property type="entry name" value="PROTEIN_KINASE_ATP"/>
    <property type="match status" value="1"/>
</dbReference>
<keyword evidence="2" id="KW-0728">SH3 domain</keyword>
<keyword evidence="13" id="KW-1185">Reference proteome</keyword>
<feature type="binding site" evidence="9">
    <location>
        <position position="365"/>
    </location>
    <ligand>
        <name>ATP</name>
        <dbReference type="ChEBI" id="CHEBI:30616"/>
    </ligand>
</feature>
<dbReference type="Gene3D" id="3.30.200.20">
    <property type="entry name" value="Phosphorylase Kinase, domain 1"/>
    <property type="match status" value="1"/>
</dbReference>
<keyword evidence="5" id="KW-0418">Kinase</keyword>
<accession>A0ABR1EK83</accession>
<dbReference type="Gene3D" id="1.10.510.10">
    <property type="entry name" value="Transferase(Phosphotransferase) domain 1"/>
    <property type="match status" value="1"/>
</dbReference>
<evidence type="ECO:0000256" key="2">
    <source>
        <dbReference type="ARBA" id="ARBA00022443"/>
    </source>
</evidence>
<organism evidence="12 13">
    <name type="scientific">Necator americanus</name>
    <name type="common">Human hookworm</name>
    <dbReference type="NCBI Taxonomy" id="51031"/>
    <lineage>
        <taxon>Eukaryota</taxon>
        <taxon>Metazoa</taxon>
        <taxon>Ecdysozoa</taxon>
        <taxon>Nematoda</taxon>
        <taxon>Chromadorea</taxon>
        <taxon>Rhabditida</taxon>
        <taxon>Rhabditina</taxon>
        <taxon>Rhabditomorpha</taxon>
        <taxon>Strongyloidea</taxon>
        <taxon>Ancylostomatidae</taxon>
        <taxon>Bunostominae</taxon>
        <taxon>Necator</taxon>
    </lineage>
</organism>
<protein>
    <recommendedName>
        <fullName evidence="1">non-specific protein-tyrosine kinase</fullName>
        <ecNumber evidence="1">2.7.10.2</ecNumber>
    </recommendedName>
</protein>
<evidence type="ECO:0000256" key="7">
    <source>
        <dbReference type="ARBA" id="ARBA00023137"/>
    </source>
</evidence>
<dbReference type="InterPro" id="IPR011009">
    <property type="entry name" value="Kinase-like_dom_sf"/>
</dbReference>
<feature type="domain" description="Protein kinase" evidence="11">
    <location>
        <begin position="333"/>
        <end position="589"/>
    </location>
</feature>
<dbReference type="InterPro" id="IPR017441">
    <property type="entry name" value="Protein_kinase_ATP_BS"/>
</dbReference>
<dbReference type="EMBL" id="JAVFWL010000006">
    <property type="protein sequence ID" value="KAK6763018.1"/>
    <property type="molecule type" value="Genomic_DNA"/>
</dbReference>
<dbReference type="InterPro" id="IPR001245">
    <property type="entry name" value="Ser-Thr/Tyr_kinase_cat_dom"/>
</dbReference>
<dbReference type="InterPro" id="IPR020635">
    <property type="entry name" value="Tyr_kinase_cat_dom"/>
</dbReference>
<feature type="region of interest" description="Disordered" evidence="10">
    <location>
        <begin position="108"/>
        <end position="156"/>
    </location>
</feature>
<dbReference type="Pfam" id="PF07714">
    <property type="entry name" value="PK_Tyr_Ser-Thr"/>
    <property type="match status" value="1"/>
</dbReference>
<evidence type="ECO:0000313" key="13">
    <source>
        <dbReference type="Proteomes" id="UP001303046"/>
    </source>
</evidence>
<reference evidence="12 13" key="1">
    <citation type="submission" date="2023-08" db="EMBL/GenBank/DDBJ databases">
        <title>A Necator americanus chromosomal reference genome.</title>
        <authorList>
            <person name="Ilik V."/>
            <person name="Petrzelkova K.J."/>
            <person name="Pardy F."/>
            <person name="Fuh T."/>
            <person name="Niatou-Singa F.S."/>
            <person name="Gouil Q."/>
            <person name="Baker L."/>
            <person name="Ritchie M.E."/>
            <person name="Jex A.R."/>
            <person name="Gazzola D."/>
            <person name="Li H."/>
            <person name="Toshio Fujiwara R."/>
            <person name="Zhan B."/>
            <person name="Aroian R.V."/>
            <person name="Pafco B."/>
            <person name="Schwarz E.M."/>
        </authorList>
    </citation>
    <scope>NUCLEOTIDE SEQUENCE [LARGE SCALE GENOMIC DNA]</scope>
    <source>
        <strain evidence="12 13">Aroian</strain>
        <tissue evidence="12">Whole animal</tissue>
    </source>
</reference>
<evidence type="ECO:0000256" key="9">
    <source>
        <dbReference type="PROSITE-ProRule" id="PRU10141"/>
    </source>
</evidence>
<dbReference type="InterPro" id="IPR055175">
    <property type="entry name" value="ACK/TNK-like_SAM"/>
</dbReference>
<keyword evidence="4 9" id="KW-0547">Nucleotide-binding</keyword>
<dbReference type="PANTHER" id="PTHR24418">
    <property type="entry name" value="TYROSINE-PROTEIN KINASE"/>
    <property type="match status" value="1"/>
</dbReference>